<dbReference type="SUPFAM" id="SSF89796">
    <property type="entry name" value="CoA-transferase family III (CaiB/BaiF)"/>
    <property type="match status" value="1"/>
</dbReference>
<dbReference type="InterPro" id="IPR023606">
    <property type="entry name" value="CoA-Trfase_III_dom_1_sf"/>
</dbReference>
<feature type="region of interest" description="Disordered" evidence="3">
    <location>
        <begin position="226"/>
        <end position="247"/>
    </location>
</feature>
<dbReference type="InterPro" id="IPR044855">
    <property type="entry name" value="CoA-Trfase_III_dom3_sf"/>
</dbReference>
<dbReference type="AlphaFoldDB" id="A0A3N4ZUF6"/>
<reference evidence="4 5" key="1">
    <citation type="submission" date="2018-11" db="EMBL/GenBank/DDBJ databases">
        <title>Sequencing the genomes of 1000 actinobacteria strains.</title>
        <authorList>
            <person name="Klenk H.-P."/>
        </authorList>
    </citation>
    <scope>NUCLEOTIDE SEQUENCE [LARGE SCALE GENOMIC DNA]</scope>
    <source>
        <strain evidence="4 5">DSM 14418</strain>
    </source>
</reference>
<dbReference type="GO" id="GO:0016740">
    <property type="term" value="F:transferase activity"/>
    <property type="evidence" value="ECO:0007669"/>
    <property type="project" value="UniProtKB-KW"/>
</dbReference>
<dbReference type="EMBL" id="RKRA01000001">
    <property type="protein sequence ID" value="RPF29058.1"/>
    <property type="molecule type" value="Genomic_DNA"/>
</dbReference>
<evidence type="ECO:0000313" key="5">
    <source>
        <dbReference type="Proteomes" id="UP000280726"/>
    </source>
</evidence>
<evidence type="ECO:0000313" key="4">
    <source>
        <dbReference type="EMBL" id="RPF29058.1"/>
    </source>
</evidence>
<dbReference type="RefSeq" id="WP_123919731.1">
    <property type="nucleotide sequence ID" value="NZ_RKRA01000001.1"/>
</dbReference>
<keyword evidence="5" id="KW-1185">Reference proteome</keyword>
<dbReference type="Pfam" id="PF02515">
    <property type="entry name" value="CoA_transf_3"/>
    <property type="match status" value="1"/>
</dbReference>
<name>A0A3N4ZUF6_9MICO</name>
<dbReference type="Proteomes" id="UP000280726">
    <property type="component" value="Unassembled WGS sequence"/>
</dbReference>
<evidence type="ECO:0000256" key="1">
    <source>
        <dbReference type="ARBA" id="ARBA00008383"/>
    </source>
</evidence>
<dbReference type="OrthoDB" id="9797653at2"/>
<dbReference type="PANTHER" id="PTHR48228">
    <property type="entry name" value="SUCCINYL-COA--D-CITRAMALATE COA-TRANSFERASE"/>
    <property type="match status" value="1"/>
</dbReference>
<proteinExistence type="inferred from homology"/>
<feature type="compositionally biased region" description="Polar residues" evidence="3">
    <location>
        <begin position="226"/>
        <end position="245"/>
    </location>
</feature>
<evidence type="ECO:0000256" key="3">
    <source>
        <dbReference type="SAM" id="MobiDB-lite"/>
    </source>
</evidence>
<dbReference type="Gene3D" id="3.30.1540.10">
    <property type="entry name" value="formyl-coa transferase, domain 3"/>
    <property type="match status" value="1"/>
</dbReference>
<gene>
    <name evidence="4" type="ORF">EDD32_3615</name>
</gene>
<organism evidence="4 5">
    <name type="scientific">Georgenia muralis</name>
    <dbReference type="NCBI Taxonomy" id="154117"/>
    <lineage>
        <taxon>Bacteria</taxon>
        <taxon>Bacillati</taxon>
        <taxon>Actinomycetota</taxon>
        <taxon>Actinomycetes</taxon>
        <taxon>Micrococcales</taxon>
        <taxon>Bogoriellaceae</taxon>
        <taxon>Georgenia</taxon>
    </lineage>
</organism>
<comment type="caution">
    <text evidence="4">The sequence shown here is derived from an EMBL/GenBank/DDBJ whole genome shotgun (WGS) entry which is preliminary data.</text>
</comment>
<dbReference type="InterPro" id="IPR003673">
    <property type="entry name" value="CoA-Trfase_fam_III"/>
</dbReference>
<evidence type="ECO:0000256" key="2">
    <source>
        <dbReference type="ARBA" id="ARBA00022679"/>
    </source>
</evidence>
<accession>A0A3N4ZUF6</accession>
<sequence>MTVSRDPARGALAGLKVVDASTLFAGPLAAMHLGDMGADVVKVEHPRKPDPSRGHGAAKDGVNLWWKTLGRNKRAVTVDLGSDGGREVFLRLAATADVVIENFRPGTLERWGLGYDELSAANPGLVLARVSGFGQVGPYRTRPGFGTLAEAMSGFAAMTGEPDGPPTLPPFGLADGIASLATAYAIMTALHTRQATGRGQVVDVSIIEPILAMLGPQITRWDQTRTVQPRTGNRSTNNAPRNTYRTGDGQWVAVSSSAQSIAERIMRLVGRPDLIDEPWFAHGHLRAQHAVVIDEAVGAWIARRTRDEVVAAFEEAQAAVAPIYDAHDIVEDPQFQALGTIHEIEDPELGPMRMQGPLFRLSGNVGVISFTGRPHGADTDAVLGELGFTPDQVAAFREDGAV</sequence>
<keyword evidence="2 4" id="KW-0808">Transferase</keyword>
<dbReference type="Gene3D" id="3.40.50.10540">
    <property type="entry name" value="Crotonobetainyl-coa:carnitine coa-transferase, domain 1"/>
    <property type="match status" value="1"/>
</dbReference>
<dbReference type="InterPro" id="IPR050509">
    <property type="entry name" value="CoA-transferase_III"/>
</dbReference>
<comment type="similarity">
    <text evidence="1">Belongs to the CoA-transferase III family.</text>
</comment>
<protein>
    <submittedName>
        <fullName evidence="4">Crotonobetainyl-CoA:carnitine CoA-transferase CaiB-like acyl-CoA transferase</fullName>
    </submittedName>
</protein>
<dbReference type="PANTHER" id="PTHR48228:SF6">
    <property type="entry name" value="L-CARNITINE COA-TRANSFERASE"/>
    <property type="match status" value="1"/>
</dbReference>